<feature type="region of interest" description="Disordered" evidence="1">
    <location>
        <begin position="231"/>
        <end position="252"/>
    </location>
</feature>
<evidence type="ECO:0000256" key="2">
    <source>
        <dbReference type="SAM" id="Phobius"/>
    </source>
</evidence>
<keyword evidence="2" id="KW-0472">Membrane</keyword>
<organism evidence="3 4">
    <name type="scientific">Blyttiomyces helicus</name>
    <dbReference type="NCBI Taxonomy" id="388810"/>
    <lineage>
        <taxon>Eukaryota</taxon>
        <taxon>Fungi</taxon>
        <taxon>Fungi incertae sedis</taxon>
        <taxon>Chytridiomycota</taxon>
        <taxon>Chytridiomycota incertae sedis</taxon>
        <taxon>Chytridiomycetes</taxon>
        <taxon>Chytridiomycetes incertae sedis</taxon>
        <taxon>Blyttiomyces</taxon>
    </lineage>
</organism>
<evidence type="ECO:0000313" key="4">
    <source>
        <dbReference type="Proteomes" id="UP000269721"/>
    </source>
</evidence>
<keyword evidence="2" id="KW-0812">Transmembrane</keyword>
<feature type="transmembrane region" description="Helical" evidence="2">
    <location>
        <begin position="143"/>
        <end position="166"/>
    </location>
</feature>
<evidence type="ECO:0000313" key="3">
    <source>
        <dbReference type="EMBL" id="RKO83732.1"/>
    </source>
</evidence>
<protein>
    <submittedName>
        <fullName evidence="3">Uncharacterized protein</fullName>
    </submittedName>
</protein>
<evidence type="ECO:0000256" key="1">
    <source>
        <dbReference type="SAM" id="MobiDB-lite"/>
    </source>
</evidence>
<reference evidence="4" key="1">
    <citation type="journal article" date="2018" name="Nat. Microbiol.">
        <title>Leveraging single-cell genomics to expand the fungal tree of life.</title>
        <authorList>
            <person name="Ahrendt S.R."/>
            <person name="Quandt C.A."/>
            <person name="Ciobanu D."/>
            <person name="Clum A."/>
            <person name="Salamov A."/>
            <person name="Andreopoulos B."/>
            <person name="Cheng J.F."/>
            <person name="Woyke T."/>
            <person name="Pelin A."/>
            <person name="Henrissat B."/>
            <person name="Reynolds N.K."/>
            <person name="Benny G.L."/>
            <person name="Smith M.E."/>
            <person name="James T.Y."/>
            <person name="Grigoriev I.V."/>
        </authorList>
    </citation>
    <scope>NUCLEOTIDE SEQUENCE [LARGE SCALE GENOMIC DNA]</scope>
</reference>
<keyword evidence="2" id="KW-1133">Transmembrane helix</keyword>
<sequence length="252" mass="27054">MSHILLLSIDMLLIIRVTTLSRSWFDHTLLGTLLIIRIGFGAADVDLTTSNTNPDGSCAYHQWTPSSLGYLLTDFLIDATVTLRIVMILRGSQSSLRDCESMGQARSARILQAVMRTSIVRSAVTGAINFVLLALAQTTSSDAYVLVSTAAFLIMSYLLTFEHLVVKASARRAESSHSRSPVSGKREVQPAAFRPLSPDTLEASIDSAPATASSRVSMLVYTHPDVTLPSPTLKIDTRGGWRGAGSGSPGMA</sequence>
<dbReference type="Proteomes" id="UP000269721">
    <property type="component" value="Unassembled WGS sequence"/>
</dbReference>
<feature type="transmembrane region" description="Helical" evidence="2">
    <location>
        <begin position="119"/>
        <end position="137"/>
    </location>
</feature>
<dbReference type="AlphaFoldDB" id="A0A4P9VWZ0"/>
<dbReference type="EMBL" id="ML000905">
    <property type="protein sequence ID" value="RKO83732.1"/>
    <property type="molecule type" value="Genomic_DNA"/>
</dbReference>
<gene>
    <name evidence="3" type="ORF">BDK51DRAFT_49734</name>
</gene>
<proteinExistence type="predicted"/>
<name>A0A4P9VWZ0_9FUNG</name>
<feature type="compositionally biased region" description="Gly residues" evidence="1">
    <location>
        <begin position="240"/>
        <end position="252"/>
    </location>
</feature>
<keyword evidence="4" id="KW-1185">Reference proteome</keyword>
<accession>A0A4P9VWZ0</accession>